<feature type="domain" description="N-acetyltransferase" evidence="3">
    <location>
        <begin position="35"/>
        <end position="181"/>
    </location>
</feature>
<dbReference type="EMBL" id="AOHX01000037">
    <property type="protein sequence ID" value="ELY44953.1"/>
    <property type="molecule type" value="Genomic_DNA"/>
</dbReference>
<evidence type="ECO:0000313" key="5">
    <source>
        <dbReference type="Proteomes" id="UP000011661"/>
    </source>
</evidence>
<name>L9W9F0_9EURY</name>
<dbReference type="STRING" id="1230460.C495_08420"/>
<evidence type="ECO:0000256" key="1">
    <source>
        <dbReference type="ARBA" id="ARBA00022679"/>
    </source>
</evidence>
<evidence type="ECO:0000313" key="4">
    <source>
        <dbReference type="EMBL" id="ELY44953.1"/>
    </source>
</evidence>
<comment type="caution">
    <text evidence="4">The sequence shown here is derived from an EMBL/GenBank/DDBJ whole genome shotgun (WGS) entry which is preliminary data.</text>
</comment>
<accession>L9W9F0</accession>
<dbReference type="Gene3D" id="3.40.630.30">
    <property type="match status" value="1"/>
</dbReference>
<dbReference type="eggNOG" id="arCOG00833">
    <property type="taxonomic scope" value="Archaea"/>
</dbReference>
<evidence type="ECO:0000256" key="2">
    <source>
        <dbReference type="ARBA" id="ARBA00023315"/>
    </source>
</evidence>
<dbReference type="GO" id="GO:0004596">
    <property type="term" value="F:protein-N-terminal amino-acid acetyltransferase activity"/>
    <property type="evidence" value="ECO:0007669"/>
    <property type="project" value="InterPro"/>
</dbReference>
<dbReference type="PROSITE" id="PS51186">
    <property type="entry name" value="GNAT"/>
    <property type="match status" value="1"/>
</dbReference>
<protein>
    <submittedName>
        <fullName evidence="4">Ribosomal-protein-alanine acetyltransferase</fullName>
    </submittedName>
</protein>
<gene>
    <name evidence="4" type="ORF">C495_08420</name>
</gene>
<organism evidence="4 5">
    <name type="scientific">Natronorubrum sulfidifaciens JCM 14089</name>
    <dbReference type="NCBI Taxonomy" id="1230460"/>
    <lineage>
        <taxon>Archaea</taxon>
        <taxon>Methanobacteriati</taxon>
        <taxon>Methanobacteriota</taxon>
        <taxon>Stenosarchaea group</taxon>
        <taxon>Halobacteria</taxon>
        <taxon>Halobacteriales</taxon>
        <taxon>Natrialbaceae</taxon>
        <taxon>Natronorubrum</taxon>
    </lineage>
</organism>
<dbReference type="Proteomes" id="UP000011661">
    <property type="component" value="Unassembled WGS sequence"/>
</dbReference>
<keyword evidence="5" id="KW-1185">Reference proteome</keyword>
<dbReference type="NCBIfam" id="TIGR01575">
    <property type="entry name" value="rimI"/>
    <property type="match status" value="1"/>
</dbReference>
<keyword evidence="1 4" id="KW-0808">Transferase</keyword>
<dbReference type="InterPro" id="IPR016181">
    <property type="entry name" value="Acyl_CoA_acyltransferase"/>
</dbReference>
<dbReference type="PANTHER" id="PTHR23091:SF4">
    <property type="entry name" value="N-TERMINAL AMINO-ACID N(ALPHA)-ACETYLTRANSFERASE NATA"/>
    <property type="match status" value="1"/>
</dbReference>
<dbReference type="InterPro" id="IPR006464">
    <property type="entry name" value="AcTrfase_RimI/Ard1"/>
</dbReference>
<dbReference type="AlphaFoldDB" id="L9W9F0"/>
<reference evidence="4 5" key="1">
    <citation type="journal article" date="2014" name="PLoS Genet.">
        <title>Phylogenetically driven sequencing of extremely halophilic archaea reveals strategies for static and dynamic osmo-response.</title>
        <authorList>
            <person name="Becker E.A."/>
            <person name="Seitzer P.M."/>
            <person name="Tritt A."/>
            <person name="Larsen D."/>
            <person name="Krusor M."/>
            <person name="Yao A.I."/>
            <person name="Wu D."/>
            <person name="Madern D."/>
            <person name="Eisen J.A."/>
            <person name="Darling A.E."/>
            <person name="Facciotti M.T."/>
        </authorList>
    </citation>
    <scope>NUCLEOTIDE SEQUENCE [LARGE SCALE GENOMIC DNA]</scope>
    <source>
        <strain evidence="4 5">JCM 14089</strain>
    </source>
</reference>
<dbReference type="GO" id="GO:0031415">
    <property type="term" value="C:NatA complex"/>
    <property type="evidence" value="ECO:0007669"/>
    <property type="project" value="InterPro"/>
</dbReference>
<evidence type="ECO:0000259" key="3">
    <source>
        <dbReference type="PROSITE" id="PS51186"/>
    </source>
</evidence>
<dbReference type="SUPFAM" id="SSF55729">
    <property type="entry name" value="Acyl-CoA N-acyltransferases (Nat)"/>
    <property type="match status" value="1"/>
</dbReference>
<dbReference type="InterPro" id="IPR000182">
    <property type="entry name" value="GNAT_dom"/>
</dbReference>
<keyword evidence="2" id="KW-0012">Acyltransferase</keyword>
<dbReference type="Pfam" id="PF00583">
    <property type="entry name" value="Acetyltransf_1"/>
    <property type="match status" value="1"/>
</dbReference>
<dbReference type="CDD" id="cd04301">
    <property type="entry name" value="NAT_SF"/>
    <property type="match status" value="1"/>
</dbReference>
<dbReference type="InterPro" id="IPR045047">
    <property type="entry name" value="Ard1-like"/>
</dbReference>
<dbReference type="PANTHER" id="PTHR23091">
    <property type="entry name" value="N-TERMINAL ACETYLTRANSFERASE"/>
    <property type="match status" value="1"/>
</dbReference>
<dbReference type="PATRIC" id="fig|1230460.4.peg.1702"/>
<proteinExistence type="predicted"/>
<sequence>MAPFGRTSLLLLSLEAVRSGVTTQAPGSGIGGDEFSIRAARRADLLAVVRIENESFTQPWPHDAFERFLGEPGFLVALEEPTNVVGYIVADMTQNFGRQLGHVKDVAVHPDHRETGVGTALLTHALAVLAAHGADSVKLEVRRSNDDAKRLYREFGFEPLRVVPGYYEDGEDAIVMLRKLE</sequence>